<accession>A0A1L0B4B2</accession>
<dbReference type="EMBL" id="FQNF01000032">
    <property type="protein sequence ID" value="SGZ39867.1"/>
    <property type="molecule type" value="Genomic_DNA"/>
</dbReference>
<evidence type="ECO:0000313" key="1">
    <source>
        <dbReference type="EMBL" id="SGZ39867.1"/>
    </source>
</evidence>
<keyword evidence="2" id="KW-1185">Reference proteome</keyword>
<proteinExistence type="predicted"/>
<gene>
    <name evidence="1" type="ORF">HGUI_02067</name>
</gene>
<reference evidence="2" key="1">
    <citation type="submission" date="2016-11" db="EMBL/GenBank/DDBJ databases">
        <authorList>
            <person name="Guldener U."/>
        </authorList>
    </citation>
    <scope>NUCLEOTIDE SEQUENCE [LARGE SCALE GENOMIC DNA]</scope>
</reference>
<sequence>MIKVSKRALGAVSPYKKPRNIHLVKPTPQIARDGSNKKLNISDYFIKKSEHKSHDLDIMYGAPNLYNHEKSSHNPKGIIKAIRSLPAGIYYSPAESSTYGLTFSEVIPKSFLCENDISKDLYDSLPHNIENKKRNEIDFKHGPVIKSASELEEENPSIPTDLRKLFLSKEKVNKCISLLNKKTTYDKVSEQVNLPMSIIKYIEKSIPQKQLDLNDHSTYKEDEATLTEMFNKHNVKHL</sequence>
<evidence type="ECO:0000313" key="2">
    <source>
        <dbReference type="Proteomes" id="UP000183365"/>
    </source>
</evidence>
<dbReference type="AlphaFoldDB" id="A0A1L0B4B2"/>
<dbReference type="OrthoDB" id="3970878at2759"/>
<protein>
    <submittedName>
        <fullName evidence="1">Uncharacterized protein</fullName>
    </submittedName>
</protein>
<dbReference type="Proteomes" id="UP000183365">
    <property type="component" value="Unassembled WGS sequence"/>
</dbReference>
<name>A0A1L0B4B2_9ASCO</name>
<dbReference type="VEuPathDB" id="FungiDB:HGUI_02067"/>
<organism evidence="1 2">
    <name type="scientific">Hanseniaspora guilliermondii</name>
    <dbReference type="NCBI Taxonomy" id="56406"/>
    <lineage>
        <taxon>Eukaryota</taxon>
        <taxon>Fungi</taxon>
        <taxon>Dikarya</taxon>
        <taxon>Ascomycota</taxon>
        <taxon>Saccharomycotina</taxon>
        <taxon>Saccharomycetes</taxon>
        <taxon>Saccharomycodales</taxon>
        <taxon>Saccharomycodaceae</taxon>
        <taxon>Hanseniaspora</taxon>
    </lineage>
</organism>